<dbReference type="EMBL" id="JACJSG010000028">
    <property type="protein sequence ID" value="MBD2502891.1"/>
    <property type="molecule type" value="Genomic_DNA"/>
</dbReference>
<proteinExistence type="predicted"/>
<evidence type="ECO:0000259" key="1">
    <source>
        <dbReference type="Pfam" id="PF18165"/>
    </source>
</evidence>
<accession>A0ABR8D7J3</accession>
<evidence type="ECO:0000313" key="2">
    <source>
        <dbReference type="EMBL" id="MBD2502891.1"/>
    </source>
</evidence>
<comment type="caution">
    <text evidence="2">The sequence shown here is derived from an EMBL/GenBank/DDBJ whole genome shotgun (WGS) entry which is preliminary data.</text>
</comment>
<name>A0ABR8D7J3_9NOST</name>
<reference evidence="2 3" key="1">
    <citation type="journal article" date="2020" name="ISME J.">
        <title>Comparative genomics reveals insights into cyanobacterial evolution and habitat adaptation.</title>
        <authorList>
            <person name="Chen M.Y."/>
            <person name="Teng W.K."/>
            <person name="Zhao L."/>
            <person name="Hu C.X."/>
            <person name="Zhou Y.K."/>
            <person name="Han B.P."/>
            <person name="Song L.R."/>
            <person name="Shu W.S."/>
        </authorList>
    </citation>
    <scope>NUCLEOTIDE SEQUENCE [LARGE SCALE GENOMIC DNA]</scope>
    <source>
        <strain evidence="2 3">FACHB-119</strain>
    </source>
</reference>
<dbReference type="InterPro" id="IPR040556">
    <property type="entry name" value="pP_pnuc_1"/>
</dbReference>
<dbReference type="RefSeq" id="WP_190475575.1">
    <property type="nucleotide sequence ID" value="NZ_JACJSG010000028.1"/>
</dbReference>
<organism evidence="2 3">
    <name type="scientific">Anabaena azotica FACHB-119</name>
    <dbReference type="NCBI Taxonomy" id="947527"/>
    <lineage>
        <taxon>Bacteria</taxon>
        <taxon>Bacillati</taxon>
        <taxon>Cyanobacteriota</taxon>
        <taxon>Cyanophyceae</taxon>
        <taxon>Nostocales</taxon>
        <taxon>Nostocaceae</taxon>
        <taxon>Anabaena</taxon>
        <taxon>Anabaena azotica</taxon>
    </lineage>
</organism>
<dbReference type="Pfam" id="PF18165">
    <property type="entry name" value="pP_pnuc_1"/>
    <property type="match status" value="1"/>
</dbReference>
<evidence type="ECO:0000313" key="3">
    <source>
        <dbReference type="Proteomes" id="UP000661112"/>
    </source>
</evidence>
<feature type="domain" description="Predicted pPIWI-associating nuclease" evidence="1">
    <location>
        <begin position="340"/>
        <end position="463"/>
    </location>
</feature>
<keyword evidence="3" id="KW-1185">Reference proteome</keyword>
<gene>
    <name evidence="2" type="ORF">H6G83_20170</name>
</gene>
<protein>
    <recommendedName>
        <fullName evidence="1">Predicted pPIWI-associating nuclease domain-containing protein</fullName>
    </recommendedName>
</protein>
<sequence>MDSDKLENLNKASSYTVNSLRLHTNQLTSQMDTIKGLLESPKLTDNFSRITGQLEQIKSLMESPKVTDNLNRITEQSQQIKSLVGSSSLTDTLSRITEQSQQIRSLVGSSSLTDTLSRITEQSQQIRSLAGSSSLTEALSRITEQSQQIRSLAGSSSLTEALSRITEQSQQIRSMVDSSRVVNILENSLRQTEDIEHLIGASKFTDLTEQVEKAFSLVRTLRVENLTQISLTRLKLEDIGKSVLLKDDLRISLITNFDKLLSSYSRLAKLRDSETFDAVPAELILEQPALEMLESVSLLEVISEEPLDKEIEAEKNDIRREILTDRVGLEQLLINIGAEDLVGMWQGATEALESERTDYARHFSVSLRELFTHIIHRLSPDKEIRNWSNNSELFDKEGKPTRKARLLFICRAVNHDIFTDFINKDITAMLEFINLFQRGTHQVDSPFTPQQLLVLKYKFESNIRFLIDTWRFNNE</sequence>
<dbReference type="Proteomes" id="UP000661112">
    <property type="component" value="Unassembled WGS sequence"/>
</dbReference>